<dbReference type="OrthoDB" id="9802553at2"/>
<evidence type="ECO:0000313" key="12">
    <source>
        <dbReference type="Proteomes" id="UP000009071"/>
    </source>
</evidence>
<dbReference type="HOGENOM" id="CLU_012762_1_3_7"/>
<keyword evidence="11" id="KW-0969">Cilium</keyword>
<sequence length="710" mass="75312">MSGITSLLSMGAGALRANQAALQVTGNNISNVDTEGYSRQSVVLKDGQYVNTFTGQVGTGVVAQEVVRAHDKFVEAQYLTKVSARDRYQTLYNGLQSVQNLVNESNTDGLNTSLSTFFDDWGDLTTNPESAAVRQTLVDDTETLLSTLRSEADSMRQLEDQADQSIAAGVDKLNELAKDIADLNNQINQTQIDGKSNPNNLYDLRDVKLREMAGLVDINVIDNGKGDITVYTTAGQTVVDGVVAFDFKFEQGQTVRQLSPTSLGPPVSDVQAYYDGADNDEYTLKVVSGGAVGGGAAFQVSLDGGRTWLTNDDGTTAVYQAEAEGSKVRVGDLDIWFANVDDPDTPAADNLNVGDTFTLVPKKALYWYTTAGTAENITPQQYADGTDNTRRLTGGALAGAFLFRDEELGEFQDTLDAFAKSMVWEVNRIHSQGAGLTNFSTVLGTNAVSLTNVALDSRSSGLDFGDRLQSGAFMLYAYDANGNLAVDGSGNPVQASIAFTPGVTTLDDLVTAIDNAFSPPAFSDTYLDASISNNRLSISGVNGRTFQFGDDSSGVLAALGVNTFLTGSRASDVAVNDVVGTDLNRINAGHVGADGLVAVGDNLTAKAMTELENTAISFYVAGKTTVNQTLTDNYASLVSKIGSDTAAASYQATYQAALAAELNEQQLSTSGVNLDEELTNMIKFQHSYQAAAKLVSTANSMFETVLGLKN</sequence>
<feature type="domain" description="Flagellar basal body rod protein N-terminal" evidence="8">
    <location>
        <begin position="10"/>
        <end position="37"/>
    </location>
</feature>
<keyword evidence="7" id="KW-0175">Coiled coil</keyword>
<keyword evidence="11" id="KW-0966">Cell projection</keyword>
<evidence type="ECO:0000256" key="7">
    <source>
        <dbReference type="SAM" id="Coils"/>
    </source>
</evidence>
<dbReference type="GO" id="GO:0009424">
    <property type="term" value="C:bacterial-type flagellum hook"/>
    <property type="evidence" value="ECO:0007669"/>
    <property type="project" value="InterPro"/>
</dbReference>
<dbReference type="STRING" id="573370.DMR_31500"/>
<dbReference type="eggNOG" id="COG1256">
    <property type="taxonomic scope" value="Bacteria"/>
</dbReference>
<feature type="coiled-coil region" evidence="7">
    <location>
        <begin position="166"/>
        <end position="193"/>
    </location>
</feature>
<keyword evidence="6" id="KW-0975">Bacterial flagellum</keyword>
<dbReference type="Pfam" id="PF22638">
    <property type="entry name" value="FlgK_D1"/>
    <property type="match status" value="2"/>
</dbReference>
<dbReference type="RefSeq" id="WP_015861794.1">
    <property type="nucleotide sequence ID" value="NC_012796.1"/>
</dbReference>
<comment type="subcellular location">
    <subcellularLocation>
        <location evidence="1">Bacterial flagellum</location>
    </subcellularLocation>
    <subcellularLocation>
        <location evidence="2">Secreted</location>
    </subcellularLocation>
</comment>
<proteinExistence type="inferred from homology"/>
<feature type="domain" description="Flagellar hook-associated protein FlgK helical" evidence="10">
    <location>
        <begin position="383"/>
        <end position="437"/>
    </location>
</feature>
<feature type="domain" description="Flagellar hook-associated protein FlgK helical" evidence="10">
    <location>
        <begin position="95"/>
        <end position="299"/>
    </location>
</feature>
<dbReference type="GO" id="GO:0005198">
    <property type="term" value="F:structural molecule activity"/>
    <property type="evidence" value="ECO:0007669"/>
    <property type="project" value="InterPro"/>
</dbReference>
<evidence type="ECO:0000256" key="3">
    <source>
        <dbReference type="ARBA" id="ARBA00009677"/>
    </source>
</evidence>
<dbReference type="NCBIfam" id="TIGR02492">
    <property type="entry name" value="flgK_ends"/>
    <property type="match status" value="1"/>
</dbReference>
<dbReference type="InterPro" id="IPR010930">
    <property type="entry name" value="Flg_bb/hook_C_dom"/>
</dbReference>
<dbReference type="EMBL" id="AP010904">
    <property type="protein sequence ID" value="BAH76641.1"/>
    <property type="molecule type" value="Genomic_DNA"/>
</dbReference>
<dbReference type="Proteomes" id="UP000009071">
    <property type="component" value="Chromosome"/>
</dbReference>
<dbReference type="Pfam" id="PF06429">
    <property type="entry name" value="Flg_bbr_C"/>
    <property type="match status" value="1"/>
</dbReference>
<dbReference type="SUPFAM" id="SSF64518">
    <property type="entry name" value="Phase 1 flagellin"/>
    <property type="match status" value="1"/>
</dbReference>
<evidence type="ECO:0000259" key="9">
    <source>
        <dbReference type="Pfam" id="PF06429"/>
    </source>
</evidence>
<keyword evidence="11" id="KW-0282">Flagellum</keyword>
<protein>
    <recommendedName>
        <fullName evidence="4">Flagellar hook-associated protein 1</fullName>
    </recommendedName>
</protein>
<name>C4XIS3_SOLM1</name>
<gene>
    <name evidence="11" type="primary">flgK</name>
    <name evidence="11" type="ordered locus">DMR_31500</name>
</gene>
<comment type="similarity">
    <text evidence="3">Belongs to the flagella basal body rod proteins family.</text>
</comment>
<dbReference type="PANTHER" id="PTHR30033:SF1">
    <property type="entry name" value="FLAGELLAR HOOK-ASSOCIATED PROTEIN 1"/>
    <property type="match status" value="1"/>
</dbReference>
<evidence type="ECO:0000256" key="5">
    <source>
        <dbReference type="ARBA" id="ARBA00022525"/>
    </source>
</evidence>
<keyword evidence="12" id="KW-1185">Reference proteome</keyword>
<dbReference type="PANTHER" id="PTHR30033">
    <property type="entry name" value="FLAGELLAR HOOK-ASSOCIATED PROTEIN 1"/>
    <property type="match status" value="1"/>
</dbReference>
<evidence type="ECO:0000313" key="11">
    <source>
        <dbReference type="EMBL" id="BAH76641.1"/>
    </source>
</evidence>
<dbReference type="KEGG" id="dma:DMR_31500"/>
<accession>C4XIS3</accession>
<evidence type="ECO:0000259" key="10">
    <source>
        <dbReference type="Pfam" id="PF22638"/>
    </source>
</evidence>
<dbReference type="AlphaFoldDB" id="C4XIS3"/>
<dbReference type="InterPro" id="IPR053927">
    <property type="entry name" value="FlgK_helical"/>
</dbReference>
<organism evidence="11 12">
    <name type="scientific">Solidesulfovibrio magneticus (strain ATCC 700980 / DSM 13731 / RS-1)</name>
    <name type="common">Desulfovibrio magneticus</name>
    <dbReference type="NCBI Taxonomy" id="573370"/>
    <lineage>
        <taxon>Bacteria</taxon>
        <taxon>Pseudomonadati</taxon>
        <taxon>Thermodesulfobacteriota</taxon>
        <taxon>Desulfovibrionia</taxon>
        <taxon>Desulfovibrionales</taxon>
        <taxon>Desulfovibrionaceae</taxon>
        <taxon>Solidesulfovibrio</taxon>
    </lineage>
</organism>
<dbReference type="GO" id="GO:0044780">
    <property type="term" value="P:bacterial-type flagellum assembly"/>
    <property type="evidence" value="ECO:0007669"/>
    <property type="project" value="InterPro"/>
</dbReference>
<evidence type="ECO:0000256" key="4">
    <source>
        <dbReference type="ARBA" id="ARBA00016244"/>
    </source>
</evidence>
<dbReference type="PRINTS" id="PR01005">
    <property type="entry name" value="FLGHOOKAP1"/>
</dbReference>
<feature type="domain" description="Flagellar basal-body/hook protein C-terminal" evidence="9">
    <location>
        <begin position="667"/>
        <end position="707"/>
    </location>
</feature>
<evidence type="ECO:0000256" key="6">
    <source>
        <dbReference type="ARBA" id="ARBA00023143"/>
    </source>
</evidence>
<keyword evidence="5" id="KW-0964">Secreted</keyword>
<evidence type="ECO:0000256" key="1">
    <source>
        <dbReference type="ARBA" id="ARBA00004365"/>
    </source>
</evidence>
<evidence type="ECO:0000259" key="8">
    <source>
        <dbReference type="Pfam" id="PF00460"/>
    </source>
</evidence>
<reference evidence="11 12" key="1">
    <citation type="journal article" date="2009" name="Genome Res.">
        <title>Whole genome sequence of Desulfovibrio magneticus strain RS-1 revealed common gene clusters in magnetotactic bacteria.</title>
        <authorList>
            <person name="Nakazawa H."/>
            <person name="Arakaki A."/>
            <person name="Narita-Yamada S."/>
            <person name="Yashiro I."/>
            <person name="Jinno K."/>
            <person name="Aoki N."/>
            <person name="Tsuruyama A."/>
            <person name="Okamura Y."/>
            <person name="Tanikawa S."/>
            <person name="Fujita N."/>
            <person name="Takeyama H."/>
            <person name="Matsunaga T."/>
        </authorList>
    </citation>
    <scope>NUCLEOTIDE SEQUENCE [LARGE SCALE GENOMIC DNA]</scope>
    <source>
        <strain evidence="12">ATCC 700980 / DSM 13731 / RS-1</strain>
    </source>
</reference>
<dbReference type="InterPro" id="IPR002371">
    <property type="entry name" value="FlgK"/>
</dbReference>
<evidence type="ECO:0000256" key="2">
    <source>
        <dbReference type="ARBA" id="ARBA00004613"/>
    </source>
</evidence>
<dbReference type="Pfam" id="PF00460">
    <property type="entry name" value="Flg_bb_rod"/>
    <property type="match status" value="1"/>
</dbReference>
<dbReference type="GO" id="GO:0005576">
    <property type="term" value="C:extracellular region"/>
    <property type="evidence" value="ECO:0007669"/>
    <property type="project" value="UniProtKB-SubCell"/>
</dbReference>
<dbReference type="InterPro" id="IPR001444">
    <property type="entry name" value="Flag_bb_rod_N"/>
</dbReference>